<dbReference type="Proteomes" id="UP000255529">
    <property type="component" value="Unassembled WGS sequence"/>
</dbReference>
<gene>
    <name evidence="1" type="ORF">NCTC11544_04303</name>
</gene>
<dbReference type="AlphaFoldDB" id="A0A380ALJ4"/>
<dbReference type="Gene3D" id="2.40.300.10">
    <property type="entry name" value="Head decoration protein D"/>
    <property type="match status" value="1"/>
</dbReference>
<dbReference type="Pfam" id="PF02924">
    <property type="entry name" value="HDPD"/>
    <property type="match status" value="1"/>
</dbReference>
<dbReference type="EMBL" id="UGYN01000002">
    <property type="protein sequence ID" value="SUI81951.1"/>
    <property type="molecule type" value="Genomic_DNA"/>
</dbReference>
<accession>A0A380ALJ4</accession>
<proteinExistence type="predicted"/>
<dbReference type="SUPFAM" id="SSF51274">
    <property type="entry name" value="Head decoration protein D (gpD, major capsid protein D)"/>
    <property type="match status" value="1"/>
</dbReference>
<evidence type="ECO:0000313" key="1">
    <source>
        <dbReference type="EMBL" id="SUI81951.1"/>
    </source>
</evidence>
<reference evidence="1 2" key="1">
    <citation type="submission" date="2018-06" db="EMBL/GenBank/DDBJ databases">
        <authorList>
            <consortium name="Pathogen Informatics"/>
            <person name="Doyle S."/>
        </authorList>
    </citation>
    <scope>NUCLEOTIDE SEQUENCE [LARGE SCALE GENOMIC DNA]</scope>
    <source>
        <strain evidence="1 2">NCTC11544</strain>
    </source>
</reference>
<sequence length="113" mass="11888">MSQTETFEQDDFILGPDLPLSVVGTLAQGVDVPRLTPVMVDSSGSSGDEFVSWDGTPGTAVGLTCFAESSTLGVKGFSYYNKGSFRSTAINWPEDLTEGQKQIAFVGTAISIG</sequence>
<dbReference type="InterPro" id="IPR004195">
    <property type="entry name" value="Head_decoration_D"/>
</dbReference>
<name>A0A380ALJ4_9GAMM</name>
<organism evidence="1 2">
    <name type="scientific">Serratia quinivorans</name>
    <dbReference type="NCBI Taxonomy" id="137545"/>
    <lineage>
        <taxon>Bacteria</taxon>
        <taxon>Pseudomonadati</taxon>
        <taxon>Pseudomonadota</taxon>
        <taxon>Gammaproteobacteria</taxon>
        <taxon>Enterobacterales</taxon>
        <taxon>Yersiniaceae</taxon>
        <taxon>Serratia</taxon>
    </lineage>
</organism>
<protein>
    <submittedName>
        <fullName evidence="1">Bacteriophage lambda head decoration protein D</fullName>
    </submittedName>
</protein>
<dbReference type="InterPro" id="IPR036630">
    <property type="entry name" value="Head_decoration_D_sf"/>
</dbReference>
<evidence type="ECO:0000313" key="2">
    <source>
        <dbReference type="Proteomes" id="UP000255529"/>
    </source>
</evidence>